<feature type="transmembrane region" description="Helical" evidence="1">
    <location>
        <begin position="211"/>
        <end position="230"/>
    </location>
</feature>
<evidence type="ECO:0000256" key="1">
    <source>
        <dbReference type="SAM" id="Phobius"/>
    </source>
</evidence>
<feature type="transmembrane region" description="Helical" evidence="1">
    <location>
        <begin position="99"/>
        <end position="116"/>
    </location>
</feature>
<protein>
    <recommendedName>
        <fullName evidence="4">DUF2029 domain-containing protein</fullName>
    </recommendedName>
</protein>
<dbReference type="Proteomes" id="UP000076962">
    <property type="component" value="Unassembled WGS sequence"/>
</dbReference>
<feature type="transmembrane region" description="Helical" evidence="1">
    <location>
        <begin position="6"/>
        <end position="29"/>
    </location>
</feature>
<evidence type="ECO:0000313" key="2">
    <source>
        <dbReference type="EMBL" id="OAD22472.1"/>
    </source>
</evidence>
<feature type="transmembrane region" description="Helical" evidence="1">
    <location>
        <begin position="180"/>
        <end position="199"/>
    </location>
</feature>
<dbReference type="PATRIC" id="fig|1003181.4.peg.2387"/>
<organism evidence="2 3">
    <name type="scientific">Candidatus Thiomargarita nelsonii</name>
    <dbReference type="NCBI Taxonomy" id="1003181"/>
    <lineage>
        <taxon>Bacteria</taxon>
        <taxon>Pseudomonadati</taxon>
        <taxon>Pseudomonadota</taxon>
        <taxon>Gammaproteobacteria</taxon>
        <taxon>Thiotrichales</taxon>
        <taxon>Thiotrichaceae</taxon>
        <taxon>Thiomargarita</taxon>
    </lineage>
</organism>
<comment type="caution">
    <text evidence="2">The sequence shown here is derived from an EMBL/GenBank/DDBJ whole genome shotgun (WGS) entry which is preliminary data.</text>
</comment>
<evidence type="ECO:0008006" key="4">
    <source>
        <dbReference type="Google" id="ProtNLM"/>
    </source>
</evidence>
<proteinExistence type="predicted"/>
<keyword evidence="1" id="KW-0812">Transmembrane</keyword>
<keyword evidence="3" id="KW-1185">Reference proteome</keyword>
<feature type="transmembrane region" description="Helical" evidence="1">
    <location>
        <begin position="136"/>
        <end position="168"/>
    </location>
</feature>
<sequence>MLSLQLIFVLFDMLLIGLLLSLAPARSVLLYAWSPLVIKEIAFTAHPDGLGVCLLIAALVFQQRDRLNSAAVCLALSVGAKVFALLLVPFILARASLRHWLIFLAVILLLYIPFWLQGSTDREALTVFAQDWEFNAALFGVLTIWLSSLSAKLVLGVAFLSFLAWYYLRYRQGTSIPRGDWIYGIFLFIAPAINAWYFLWLLPFAVIYPSWWAWTASVAVLLSYITGLNLGDFNLLPYDHPAWVRPLEFGLIVMAFCYDIYRNRLVIPAERA</sequence>
<reference evidence="2 3" key="1">
    <citation type="submission" date="2016-05" db="EMBL/GenBank/DDBJ databases">
        <title>Single-cell genome of chain-forming Candidatus Thiomargarita nelsonii and comparison to other large sulfur-oxidizing bacteria.</title>
        <authorList>
            <person name="Winkel M."/>
            <person name="Salman V."/>
            <person name="Woyke T."/>
            <person name="Schulz-Vogt H."/>
            <person name="Richter M."/>
            <person name="Flood B."/>
            <person name="Bailey J."/>
            <person name="Amann R."/>
            <person name="Mussmann M."/>
        </authorList>
    </citation>
    <scope>NUCLEOTIDE SEQUENCE [LARGE SCALE GENOMIC DNA]</scope>
    <source>
        <strain evidence="2 3">THI036</strain>
    </source>
</reference>
<gene>
    <name evidence="2" type="ORF">THIOM_001723</name>
</gene>
<feature type="transmembrane region" description="Helical" evidence="1">
    <location>
        <begin position="242"/>
        <end position="261"/>
    </location>
</feature>
<keyword evidence="1" id="KW-1133">Transmembrane helix</keyword>
<name>A0A176S2Z6_9GAMM</name>
<feature type="transmembrane region" description="Helical" evidence="1">
    <location>
        <begin position="67"/>
        <end position="92"/>
    </location>
</feature>
<evidence type="ECO:0000313" key="3">
    <source>
        <dbReference type="Proteomes" id="UP000076962"/>
    </source>
</evidence>
<keyword evidence="1" id="KW-0472">Membrane</keyword>
<dbReference type="EMBL" id="LUTY01000923">
    <property type="protein sequence ID" value="OAD22472.1"/>
    <property type="molecule type" value="Genomic_DNA"/>
</dbReference>
<accession>A0A176S2Z6</accession>
<dbReference type="AlphaFoldDB" id="A0A176S2Z6"/>
<feature type="transmembrane region" description="Helical" evidence="1">
    <location>
        <begin position="41"/>
        <end position="61"/>
    </location>
</feature>
<dbReference type="Pfam" id="PF26314">
    <property type="entry name" value="MptA_B_family"/>
    <property type="match status" value="1"/>
</dbReference>